<feature type="compositionally biased region" description="Low complexity" evidence="1">
    <location>
        <begin position="80"/>
        <end position="91"/>
    </location>
</feature>
<dbReference type="AlphaFoldDB" id="A0AAN8ZUE6"/>
<protein>
    <submittedName>
        <fullName evidence="2">Uncharacterized protein</fullName>
    </submittedName>
</protein>
<dbReference type="EMBL" id="JAXCGZ010017068">
    <property type="protein sequence ID" value="KAK7068961.1"/>
    <property type="molecule type" value="Genomic_DNA"/>
</dbReference>
<evidence type="ECO:0000313" key="2">
    <source>
        <dbReference type="EMBL" id="KAK7068961.1"/>
    </source>
</evidence>
<accession>A0AAN8ZUE6</accession>
<reference evidence="2 3" key="1">
    <citation type="submission" date="2023-11" db="EMBL/GenBank/DDBJ databases">
        <title>Halocaridina rubra genome assembly.</title>
        <authorList>
            <person name="Smith C."/>
        </authorList>
    </citation>
    <scope>NUCLEOTIDE SEQUENCE [LARGE SCALE GENOMIC DNA]</scope>
    <source>
        <strain evidence="2">EP-1</strain>
        <tissue evidence="2">Whole</tissue>
    </source>
</reference>
<feature type="region of interest" description="Disordered" evidence="1">
    <location>
        <begin position="80"/>
        <end position="119"/>
    </location>
</feature>
<organism evidence="2 3">
    <name type="scientific">Halocaridina rubra</name>
    <name type="common">Hawaiian red shrimp</name>
    <dbReference type="NCBI Taxonomy" id="373956"/>
    <lineage>
        <taxon>Eukaryota</taxon>
        <taxon>Metazoa</taxon>
        <taxon>Ecdysozoa</taxon>
        <taxon>Arthropoda</taxon>
        <taxon>Crustacea</taxon>
        <taxon>Multicrustacea</taxon>
        <taxon>Malacostraca</taxon>
        <taxon>Eumalacostraca</taxon>
        <taxon>Eucarida</taxon>
        <taxon>Decapoda</taxon>
        <taxon>Pleocyemata</taxon>
        <taxon>Caridea</taxon>
        <taxon>Atyoidea</taxon>
        <taxon>Atyidae</taxon>
        <taxon>Halocaridina</taxon>
    </lineage>
</organism>
<keyword evidence="3" id="KW-1185">Reference proteome</keyword>
<comment type="caution">
    <text evidence="2">The sequence shown here is derived from an EMBL/GenBank/DDBJ whole genome shotgun (WGS) entry which is preliminary data.</text>
</comment>
<name>A0AAN8ZUE6_HALRR</name>
<evidence type="ECO:0000256" key="1">
    <source>
        <dbReference type="SAM" id="MobiDB-lite"/>
    </source>
</evidence>
<evidence type="ECO:0000313" key="3">
    <source>
        <dbReference type="Proteomes" id="UP001381693"/>
    </source>
</evidence>
<dbReference type="Proteomes" id="UP001381693">
    <property type="component" value="Unassembled WGS sequence"/>
</dbReference>
<proteinExistence type="predicted"/>
<sequence length="137" mass="15268">MVSPSSGRNSEQEKLVIDESFKTRSLPAWVRNKTRPLVALDDLNTIYEKPHWSKRRRNRMRSDAAAVIALSKSQGRLLSPVINPSSVVPSSEQEDATSNSTVSREEEETPRKNSLSNEASALVSDEAVIVYNERTAL</sequence>
<gene>
    <name evidence="2" type="ORF">SK128_002489</name>
</gene>